<feature type="transmembrane region" description="Helical" evidence="6">
    <location>
        <begin position="36"/>
        <end position="57"/>
    </location>
</feature>
<evidence type="ECO:0000256" key="4">
    <source>
        <dbReference type="ARBA" id="ARBA00022989"/>
    </source>
</evidence>
<keyword evidence="5 6" id="KW-0472">Membrane</keyword>
<feature type="transmembrane region" description="Helical" evidence="6">
    <location>
        <begin position="176"/>
        <end position="194"/>
    </location>
</feature>
<proteinExistence type="predicted"/>
<feature type="transmembrane region" description="Helical" evidence="6">
    <location>
        <begin position="12"/>
        <end position="30"/>
    </location>
</feature>
<dbReference type="PANTHER" id="PTHR43840:SF15">
    <property type="entry name" value="MITOCHONDRIAL METAL TRANSPORTER 1-RELATED"/>
    <property type="match status" value="1"/>
</dbReference>
<reference evidence="8 9" key="1">
    <citation type="submission" date="2022-04" db="EMBL/GenBank/DDBJ databases">
        <title>Halobacillus sp. isolated from saltern.</title>
        <authorList>
            <person name="Won M."/>
            <person name="Lee C.-M."/>
            <person name="Woen H.-Y."/>
            <person name="Kwon S.-W."/>
        </authorList>
    </citation>
    <scope>NUCLEOTIDE SEQUENCE [LARGE SCALE GENOMIC DNA]</scope>
    <source>
        <strain evidence="8 9">SSTM10-2</strain>
    </source>
</reference>
<feature type="transmembrane region" description="Helical" evidence="6">
    <location>
        <begin position="78"/>
        <end position="99"/>
    </location>
</feature>
<evidence type="ECO:0000259" key="7">
    <source>
        <dbReference type="Pfam" id="PF01545"/>
    </source>
</evidence>
<feature type="transmembrane region" description="Helical" evidence="6">
    <location>
        <begin position="111"/>
        <end position="129"/>
    </location>
</feature>
<sequence length="240" mass="26940">MEKRNDSRILRLSIAGSLVFTAIGVIWGIAANSQMIIFDGLYSFISLALSALSLIGFSFIQKKEPQRFHYGKEIVEPLIITFKASVIAALCLYALSSSLIDIFRGGRDVELGSATIYALVATILCYVVYKFMSKNRNGSEFVKAESVQWLMDTLLSAAVLIGFIIAVLLSHTKLDYLTPYIDPGMVFIVSLYFLKTPAKMFSQNIKEILMMPPPRKHLISFNKRLTKSRNFTLSRKTSQE</sequence>
<keyword evidence="3 6" id="KW-0812">Transmembrane</keyword>
<keyword evidence="9" id="KW-1185">Reference proteome</keyword>
<evidence type="ECO:0000256" key="3">
    <source>
        <dbReference type="ARBA" id="ARBA00022692"/>
    </source>
</evidence>
<evidence type="ECO:0000256" key="1">
    <source>
        <dbReference type="ARBA" id="ARBA00004141"/>
    </source>
</evidence>
<evidence type="ECO:0000313" key="9">
    <source>
        <dbReference type="Proteomes" id="UP000831880"/>
    </source>
</evidence>
<dbReference type="SUPFAM" id="SSF161111">
    <property type="entry name" value="Cation efflux protein transmembrane domain-like"/>
    <property type="match status" value="1"/>
</dbReference>
<keyword evidence="2" id="KW-0813">Transport</keyword>
<dbReference type="Proteomes" id="UP000831880">
    <property type="component" value="Chromosome"/>
</dbReference>
<keyword evidence="4 6" id="KW-1133">Transmembrane helix</keyword>
<evidence type="ECO:0000256" key="5">
    <source>
        <dbReference type="ARBA" id="ARBA00023136"/>
    </source>
</evidence>
<dbReference type="InterPro" id="IPR058533">
    <property type="entry name" value="Cation_efflux_TM"/>
</dbReference>
<dbReference type="Gene3D" id="1.20.1510.10">
    <property type="entry name" value="Cation efflux protein transmembrane domain"/>
    <property type="match status" value="1"/>
</dbReference>
<dbReference type="InterPro" id="IPR050291">
    <property type="entry name" value="CDF_Transporter"/>
</dbReference>
<evidence type="ECO:0000313" key="8">
    <source>
        <dbReference type="EMBL" id="UOQ94659.1"/>
    </source>
</evidence>
<dbReference type="EMBL" id="CP095074">
    <property type="protein sequence ID" value="UOQ94659.1"/>
    <property type="molecule type" value="Genomic_DNA"/>
</dbReference>
<feature type="domain" description="Cation efflux protein transmembrane" evidence="7">
    <location>
        <begin position="11"/>
        <end position="209"/>
    </location>
</feature>
<accession>A0ABY4H2S5</accession>
<evidence type="ECO:0000256" key="2">
    <source>
        <dbReference type="ARBA" id="ARBA00022448"/>
    </source>
</evidence>
<feature type="transmembrane region" description="Helical" evidence="6">
    <location>
        <begin position="149"/>
        <end position="170"/>
    </location>
</feature>
<dbReference type="PANTHER" id="PTHR43840">
    <property type="entry name" value="MITOCHONDRIAL METAL TRANSPORTER 1-RELATED"/>
    <property type="match status" value="1"/>
</dbReference>
<gene>
    <name evidence="8" type="ORF">MUO14_06845</name>
</gene>
<evidence type="ECO:0000256" key="6">
    <source>
        <dbReference type="SAM" id="Phobius"/>
    </source>
</evidence>
<protein>
    <submittedName>
        <fullName evidence="8">Cation transporter</fullName>
    </submittedName>
</protein>
<name>A0ABY4H2S5_9BACI</name>
<comment type="subcellular location">
    <subcellularLocation>
        <location evidence="1">Membrane</location>
        <topology evidence="1">Multi-pass membrane protein</topology>
    </subcellularLocation>
</comment>
<dbReference type="InterPro" id="IPR027469">
    <property type="entry name" value="Cation_efflux_TMD_sf"/>
</dbReference>
<organism evidence="8 9">
    <name type="scientific">Halobacillus shinanisalinarum</name>
    <dbReference type="NCBI Taxonomy" id="2932258"/>
    <lineage>
        <taxon>Bacteria</taxon>
        <taxon>Bacillati</taxon>
        <taxon>Bacillota</taxon>
        <taxon>Bacilli</taxon>
        <taxon>Bacillales</taxon>
        <taxon>Bacillaceae</taxon>
        <taxon>Halobacillus</taxon>
    </lineage>
</organism>
<dbReference type="Pfam" id="PF01545">
    <property type="entry name" value="Cation_efflux"/>
    <property type="match status" value="1"/>
</dbReference>
<dbReference type="RefSeq" id="WP_244754502.1">
    <property type="nucleotide sequence ID" value="NZ_CP095074.1"/>
</dbReference>